<dbReference type="EMBL" id="CP002160">
    <property type="protein sequence ID" value="ADL49846.1"/>
    <property type="molecule type" value="Genomic_DNA"/>
</dbReference>
<evidence type="ECO:0000313" key="2">
    <source>
        <dbReference type="EMBL" id="ADL49846.1"/>
    </source>
</evidence>
<gene>
    <name evidence="2" type="ordered locus">Clocel_0057</name>
</gene>
<dbReference type="AlphaFoldDB" id="D9SMR1"/>
<keyword evidence="1" id="KW-0472">Membrane</keyword>
<accession>D9SMR1</accession>
<feature type="transmembrane region" description="Helical" evidence="1">
    <location>
        <begin position="17"/>
        <end position="37"/>
    </location>
</feature>
<dbReference type="Proteomes" id="UP000002730">
    <property type="component" value="Chromosome"/>
</dbReference>
<feature type="transmembrane region" description="Helical" evidence="1">
    <location>
        <begin position="286"/>
        <end position="308"/>
    </location>
</feature>
<sequence length="380" mass="43000">MGKFFSKAIFYEQWSRLWAFIIAIVFIIGIKPINFLGSVKTIESIKSFDEIPAMMSLGINLDLADYFLLIVMLITLVAMSTGSNKQKSLSFLNSKNVTRKQILGTQFIAVLTISMIAIIISTIVRVIVYFSVKEVFNEYLNIYISDIVIYFFTVSIVTINVLSVTFLYQAIFGKTIISVLAIPATLGYLIIGPIILWRINYHFRFIDALGNSIEKVLFKLYDVATQQYLRGGDYLVNGTCSKRDSISWMVIVFIITVILIFIMFLLNQYYEVQNLGNIFVFSKVKVATNLLITIMSASFISIILYAIYSKIHAEATGEALRIMLAQDSFSPGLVKSSENLVRHICNIISFVVSPFIYMLLNKIVNVIDGVEGKKIRKIKI</sequence>
<evidence type="ECO:0000256" key="1">
    <source>
        <dbReference type="SAM" id="Phobius"/>
    </source>
</evidence>
<feature type="transmembrane region" description="Helical" evidence="1">
    <location>
        <begin position="246"/>
        <end position="266"/>
    </location>
</feature>
<feature type="transmembrane region" description="Helical" evidence="1">
    <location>
        <begin position="175"/>
        <end position="199"/>
    </location>
</feature>
<keyword evidence="3" id="KW-1185">Reference proteome</keyword>
<keyword evidence="1" id="KW-1133">Transmembrane helix</keyword>
<dbReference type="STRING" id="573061.Clocel_0057"/>
<proteinExistence type="predicted"/>
<evidence type="ECO:0000313" key="3">
    <source>
        <dbReference type="Proteomes" id="UP000002730"/>
    </source>
</evidence>
<dbReference type="RefSeq" id="WP_010073044.1">
    <property type="nucleotide sequence ID" value="NC_014393.1"/>
</dbReference>
<keyword evidence="1" id="KW-0812">Transmembrane</keyword>
<organism evidence="2 3">
    <name type="scientific">Clostridium cellulovorans (strain ATCC 35296 / DSM 3052 / OCM 3 / 743B)</name>
    <dbReference type="NCBI Taxonomy" id="573061"/>
    <lineage>
        <taxon>Bacteria</taxon>
        <taxon>Bacillati</taxon>
        <taxon>Bacillota</taxon>
        <taxon>Clostridia</taxon>
        <taxon>Eubacteriales</taxon>
        <taxon>Clostridiaceae</taxon>
        <taxon>Clostridium</taxon>
    </lineage>
</organism>
<dbReference type="HOGENOM" id="CLU_727038_0_0_9"/>
<name>D9SMR1_CLOC7</name>
<reference evidence="2 3" key="1">
    <citation type="submission" date="2010-08" db="EMBL/GenBank/DDBJ databases">
        <title>Complete sequence of Clostridium cellulovorans 743B.</title>
        <authorList>
            <consortium name="US DOE Joint Genome Institute"/>
            <person name="Lucas S."/>
            <person name="Copeland A."/>
            <person name="Lapidus A."/>
            <person name="Cheng J.-F."/>
            <person name="Bruce D."/>
            <person name="Goodwin L."/>
            <person name="Pitluck S."/>
            <person name="Chertkov O."/>
            <person name="Detter J.C."/>
            <person name="Han C."/>
            <person name="Tapia R."/>
            <person name="Land M."/>
            <person name="Hauser L."/>
            <person name="Chang Y.-J."/>
            <person name="Jeffries C."/>
            <person name="Kyrpides N."/>
            <person name="Ivanova N."/>
            <person name="Mikhailova N."/>
            <person name="Hemme C.L."/>
            <person name="Woyke T."/>
        </authorList>
    </citation>
    <scope>NUCLEOTIDE SEQUENCE [LARGE SCALE GENOMIC DNA]</scope>
    <source>
        <strain evidence="3">ATCC 35296 / DSM 3052 / OCM 3 / 743B</strain>
    </source>
</reference>
<protein>
    <submittedName>
        <fullName evidence="2">Uncharacterized protein</fullName>
    </submittedName>
</protein>
<dbReference type="KEGG" id="ccb:Clocel_0057"/>
<feature type="transmembrane region" description="Helical" evidence="1">
    <location>
        <begin position="147"/>
        <end position="168"/>
    </location>
</feature>
<feature type="transmembrane region" description="Helical" evidence="1">
    <location>
        <begin position="102"/>
        <end position="127"/>
    </location>
</feature>
<feature type="transmembrane region" description="Helical" evidence="1">
    <location>
        <begin position="57"/>
        <end position="81"/>
    </location>
</feature>